<dbReference type="NCBIfam" id="NF033807">
    <property type="entry name" value="CopL_fam"/>
    <property type="match status" value="1"/>
</dbReference>
<evidence type="ECO:0000313" key="1">
    <source>
        <dbReference type="EMBL" id="KAA2285670.1"/>
    </source>
</evidence>
<gene>
    <name evidence="1" type="ORF">F0415_03310</name>
</gene>
<dbReference type="InterPro" id="IPR048034">
    <property type="entry name" value="CopL-like"/>
</dbReference>
<keyword evidence="2" id="KW-1185">Reference proteome</keyword>
<evidence type="ECO:0000313" key="2">
    <source>
        <dbReference type="Proteomes" id="UP000322165"/>
    </source>
</evidence>
<organism evidence="1 2">
    <name type="scientific">Arenimonas fontis</name>
    <dbReference type="NCBI Taxonomy" id="2608255"/>
    <lineage>
        <taxon>Bacteria</taxon>
        <taxon>Pseudomonadati</taxon>
        <taxon>Pseudomonadota</taxon>
        <taxon>Gammaproteobacteria</taxon>
        <taxon>Lysobacterales</taxon>
        <taxon>Lysobacteraceae</taxon>
        <taxon>Arenimonas</taxon>
    </lineage>
</organism>
<reference evidence="1 2" key="2">
    <citation type="submission" date="2019-09" db="EMBL/GenBank/DDBJ databases">
        <authorList>
            <person name="Mazur A."/>
        </authorList>
    </citation>
    <scope>NUCLEOTIDE SEQUENCE [LARGE SCALE GENOMIC DNA]</scope>
    <source>
        <strain evidence="1 2">3729k</strain>
    </source>
</reference>
<protein>
    <submittedName>
        <fullName evidence="1">CopL family metal-binding regulatory protein</fullName>
    </submittedName>
</protein>
<sequence>MSPSSFAPCSTRVHSHASAPWTRTRRIAWRSLHFSMISASATGVCTEGIRGPMDAAIARPLGLACWWPHGRRCSIHRVVRDRFGHRGIVKLVAAGTAVTRCWMHGRRNTQAAHTRSGTFPPEPLSLHRRVAGVFICRLHGSVYIIGRMPLRALLMRLFLIVALLANGPGIAGASMHMTEHLSNSPGDAAHVTATQTAADCHGAGVIAPVTDDHHHPQAADHTGTAPPLGDCCETGNCGACMHHCSAAIAGSALADFTVRYRQTVEPFLSVHASAALTNLCRPPIG</sequence>
<dbReference type="Proteomes" id="UP000322165">
    <property type="component" value="Unassembled WGS sequence"/>
</dbReference>
<proteinExistence type="predicted"/>
<accession>A0A5B2ZEQ0</accession>
<dbReference type="AlphaFoldDB" id="A0A5B2ZEQ0"/>
<name>A0A5B2ZEQ0_9GAMM</name>
<comment type="caution">
    <text evidence="1">The sequence shown here is derived from an EMBL/GenBank/DDBJ whole genome shotgun (WGS) entry which is preliminary data.</text>
</comment>
<reference evidence="1 2" key="1">
    <citation type="submission" date="2019-09" db="EMBL/GenBank/DDBJ databases">
        <title>Arenimonas chukotkensis sp. nov., a bacterium isolated from Chukotka hot spring, Arctic region, Russia.</title>
        <authorList>
            <person name="Zayulina K.S."/>
            <person name="Prokofeva M.I."/>
            <person name="Elcheninov A.G."/>
            <person name="Novikov A."/>
            <person name="Kochetkova T.V."/>
            <person name="Kublanov I.V."/>
        </authorList>
    </citation>
    <scope>NUCLEOTIDE SEQUENCE [LARGE SCALE GENOMIC DNA]</scope>
    <source>
        <strain evidence="1 2">3729k</strain>
    </source>
</reference>
<dbReference type="EMBL" id="VUOD01000002">
    <property type="protein sequence ID" value="KAA2285670.1"/>
    <property type="molecule type" value="Genomic_DNA"/>
</dbReference>